<keyword evidence="2" id="KW-1185">Reference proteome</keyword>
<dbReference type="RefSeq" id="WP_111478855.1">
    <property type="nucleotide sequence ID" value="NZ_QHKM01000004.1"/>
</dbReference>
<name>A0A328BH28_9BACT</name>
<dbReference type="OrthoDB" id="5476553at2"/>
<protein>
    <submittedName>
        <fullName evidence="1">Uncharacterized protein</fullName>
    </submittedName>
</protein>
<evidence type="ECO:0000313" key="1">
    <source>
        <dbReference type="EMBL" id="RAK65945.1"/>
    </source>
</evidence>
<evidence type="ECO:0000313" key="2">
    <source>
        <dbReference type="Proteomes" id="UP000248553"/>
    </source>
</evidence>
<sequence length="230" mass="24573">MRKLFYSPGTVHSDFTFNGVNYSQVYGTANGSSTASYQENYVHEVVSRFGSNCFGPDGNLPYLEFAFSETGIQRSSFQATSAFTVGGSAFISSRDYVGVAWGLETKVQAGLGVLNLEVPMGSDEGFAMVGTDWSTELAASGTGSSEWGINLGEYLNPLGPGEAYAVRLYLLKPSPLWARELKNFGRLPAGAAVDTTNSAPIRILFTVPYISAPLKARLEALFPGSADLTS</sequence>
<proteinExistence type="predicted"/>
<reference evidence="2" key="1">
    <citation type="submission" date="2018-05" db="EMBL/GenBank/DDBJ databases">
        <authorList>
            <person name="Nie L."/>
        </authorList>
    </citation>
    <scope>NUCLEOTIDE SEQUENCE [LARGE SCALE GENOMIC DNA]</scope>
    <source>
        <strain evidence="2">NL</strain>
    </source>
</reference>
<dbReference type="AlphaFoldDB" id="A0A328BH28"/>
<gene>
    <name evidence="1" type="ORF">DLM85_14640</name>
</gene>
<dbReference type="EMBL" id="QHKM01000004">
    <property type="protein sequence ID" value="RAK65945.1"/>
    <property type="molecule type" value="Genomic_DNA"/>
</dbReference>
<comment type="caution">
    <text evidence="1">The sequence shown here is derived from an EMBL/GenBank/DDBJ whole genome shotgun (WGS) entry which is preliminary data.</text>
</comment>
<dbReference type="Proteomes" id="UP000248553">
    <property type="component" value="Unassembled WGS sequence"/>
</dbReference>
<organism evidence="1 2">
    <name type="scientific">Hymenobacter edaphi</name>
    <dbReference type="NCBI Taxonomy" id="2211146"/>
    <lineage>
        <taxon>Bacteria</taxon>
        <taxon>Pseudomonadati</taxon>
        <taxon>Bacteroidota</taxon>
        <taxon>Cytophagia</taxon>
        <taxon>Cytophagales</taxon>
        <taxon>Hymenobacteraceae</taxon>
        <taxon>Hymenobacter</taxon>
    </lineage>
</organism>
<accession>A0A328BH28</accession>